<feature type="transmembrane region" description="Helical" evidence="1">
    <location>
        <begin position="20"/>
        <end position="38"/>
    </location>
</feature>
<keyword evidence="4" id="KW-1185">Reference proteome</keyword>
<keyword evidence="1" id="KW-1133">Transmembrane helix</keyword>
<sequence>MSEAALPGGVAWWWAQITRLGEAQILLPAMALSLLWLWRQPGGPRLALAWLLASGVAVAVTTTSKIAFLGFGIGHAPLDFTGFSGHAMFAAALMPLLLRLALGPRTADGRRRVLILGYLLALAVAVSRVKVGAHSVSEVVAGYGLGAAASALALRAGRWPALPLARWMPLALLAWALLGVVGAPASRTHDWVTRLSLALSGRPQAYQRWEMHRDHQQRLSPPAVSLPTR</sequence>
<feature type="transmembrane region" description="Helical" evidence="1">
    <location>
        <begin position="114"/>
        <end position="133"/>
    </location>
</feature>
<dbReference type="Pfam" id="PF01569">
    <property type="entry name" value="PAP2"/>
    <property type="match status" value="1"/>
</dbReference>
<evidence type="ECO:0000313" key="3">
    <source>
        <dbReference type="EMBL" id="GCL64264.1"/>
    </source>
</evidence>
<dbReference type="SUPFAM" id="SSF48317">
    <property type="entry name" value="Acid phosphatase/Vanadium-dependent haloperoxidase"/>
    <property type="match status" value="1"/>
</dbReference>
<evidence type="ECO:0000259" key="2">
    <source>
        <dbReference type="SMART" id="SM00014"/>
    </source>
</evidence>
<dbReference type="EMBL" id="BJCL01000008">
    <property type="protein sequence ID" value="GCL64264.1"/>
    <property type="molecule type" value="Genomic_DNA"/>
</dbReference>
<evidence type="ECO:0000256" key="1">
    <source>
        <dbReference type="SAM" id="Phobius"/>
    </source>
</evidence>
<keyword evidence="1" id="KW-0812">Transmembrane</keyword>
<keyword evidence="1" id="KW-0472">Membrane</keyword>
<reference evidence="4" key="1">
    <citation type="submission" date="2019-03" db="EMBL/GenBank/DDBJ databases">
        <title>Aquabacterium pictum sp.nov., the first bacteriochlorophyll a-containing freshwater bacterium in the genus Aquabacterium of the class Betaproteobacteria.</title>
        <authorList>
            <person name="Hirose S."/>
            <person name="Tank M."/>
            <person name="Hara E."/>
            <person name="Tamaki H."/>
            <person name="Takaichi S."/>
            <person name="Haruta S."/>
            <person name="Hanada S."/>
        </authorList>
    </citation>
    <scope>NUCLEOTIDE SEQUENCE [LARGE SCALE GENOMIC DNA]</scope>
    <source>
        <strain evidence="4">W35</strain>
    </source>
</reference>
<dbReference type="Gene3D" id="1.20.144.10">
    <property type="entry name" value="Phosphatidic acid phosphatase type 2/haloperoxidase"/>
    <property type="match status" value="1"/>
</dbReference>
<dbReference type="AlphaFoldDB" id="A0A480ART2"/>
<organism evidence="3 4">
    <name type="scientific">Pseudaquabacterium pictum</name>
    <dbReference type="NCBI Taxonomy" id="2315236"/>
    <lineage>
        <taxon>Bacteria</taxon>
        <taxon>Pseudomonadati</taxon>
        <taxon>Pseudomonadota</taxon>
        <taxon>Betaproteobacteria</taxon>
        <taxon>Burkholderiales</taxon>
        <taxon>Sphaerotilaceae</taxon>
        <taxon>Pseudaquabacterium</taxon>
    </lineage>
</organism>
<comment type="caution">
    <text evidence="3">The sequence shown here is derived from an EMBL/GenBank/DDBJ whole genome shotgun (WGS) entry which is preliminary data.</text>
</comment>
<feature type="transmembrane region" description="Helical" evidence="1">
    <location>
        <begin position="50"/>
        <end position="71"/>
    </location>
</feature>
<feature type="domain" description="Phosphatidic acid phosphatase type 2/haloperoxidase" evidence="2">
    <location>
        <begin position="15"/>
        <end position="154"/>
    </location>
</feature>
<dbReference type="OrthoDB" id="8590768at2"/>
<protein>
    <submittedName>
        <fullName evidence="3">Phosphoesterase</fullName>
    </submittedName>
</protein>
<dbReference type="RefSeq" id="WP_137733982.1">
    <property type="nucleotide sequence ID" value="NZ_BJCL01000008.1"/>
</dbReference>
<dbReference type="InterPro" id="IPR036938">
    <property type="entry name" value="PAP2/HPO_sf"/>
</dbReference>
<evidence type="ECO:0000313" key="4">
    <source>
        <dbReference type="Proteomes" id="UP000301751"/>
    </source>
</evidence>
<gene>
    <name evidence="3" type="ORF">AQPW35_33450</name>
</gene>
<proteinExistence type="predicted"/>
<accession>A0A480ART2</accession>
<feature type="transmembrane region" description="Helical" evidence="1">
    <location>
        <begin position="164"/>
        <end position="185"/>
    </location>
</feature>
<dbReference type="Proteomes" id="UP000301751">
    <property type="component" value="Unassembled WGS sequence"/>
</dbReference>
<feature type="transmembrane region" description="Helical" evidence="1">
    <location>
        <begin position="83"/>
        <end position="102"/>
    </location>
</feature>
<name>A0A480ART2_9BURK</name>
<dbReference type="InterPro" id="IPR000326">
    <property type="entry name" value="PAP2/HPO"/>
</dbReference>
<dbReference type="SMART" id="SM00014">
    <property type="entry name" value="acidPPc"/>
    <property type="match status" value="1"/>
</dbReference>